<organism evidence="2 3">
    <name type="scientific">Streptomyces oceani</name>
    <dbReference type="NCBI Taxonomy" id="1075402"/>
    <lineage>
        <taxon>Bacteria</taxon>
        <taxon>Bacillati</taxon>
        <taxon>Actinomycetota</taxon>
        <taxon>Actinomycetes</taxon>
        <taxon>Kitasatosporales</taxon>
        <taxon>Streptomycetaceae</taxon>
        <taxon>Streptomyces</taxon>
    </lineage>
</organism>
<dbReference type="Proteomes" id="UP000176101">
    <property type="component" value="Unassembled WGS sequence"/>
</dbReference>
<comment type="caution">
    <text evidence="2">The sequence shown here is derived from an EMBL/GenBank/DDBJ whole genome shotgun (WGS) entry which is preliminary data.</text>
</comment>
<reference evidence="2 3" key="1">
    <citation type="journal article" date="2016" name="Front. Microbiol.">
        <title>Comparative Genomics Analysis of Streptomyces Species Reveals Their Adaptation to the Marine Environment and Their Diversity at the Genomic Level.</title>
        <authorList>
            <person name="Tian X."/>
            <person name="Zhang Z."/>
            <person name="Yang T."/>
            <person name="Chen M."/>
            <person name="Li J."/>
            <person name="Chen F."/>
            <person name="Yang J."/>
            <person name="Li W."/>
            <person name="Zhang B."/>
            <person name="Zhang Z."/>
            <person name="Wu J."/>
            <person name="Zhang C."/>
            <person name="Long L."/>
            <person name="Xiao J."/>
        </authorList>
    </citation>
    <scope>NUCLEOTIDE SEQUENCE [LARGE SCALE GENOMIC DNA]</scope>
    <source>
        <strain evidence="2 3">SCSIO 02100</strain>
    </source>
</reference>
<protein>
    <recommendedName>
        <fullName evidence="1">Glyoxalase-like domain-containing protein</fullName>
    </recommendedName>
</protein>
<dbReference type="EMBL" id="LJGU01000093">
    <property type="protein sequence ID" value="OEV05736.1"/>
    <property type="molecule type" value="Genomic_DNA"/>
</dbReference>
<dbReference type="InterPro" id="IPR029068">
    <property type="entry name" value="Glyas_Bleomycin-R_OHBP_Dase"/>
</dbReference>
<keyword evidence="3" id="KW-1185">Reference proteome</keyword>
<proteinExistence type="predicted"/>
<dbReference type="STRING" id="1075402.AN216_01900"/>
<gene>
    <name evidence="2" type="ORF">AN216_01900</name>
</gene>
<accession>A0A1E7KPC5</accession>
<sequence length="237" mass="26184">MHWVPNLQEAEDAYGRAGLRLHPTPFAPVPGTHSATWWDGRRYVEVLALPDRGKALSRTSIYGALPDAVMPHVDAVLTEGGGATNFVVAVDDVNQLLKTMHNAGTGTNTTSVTMGRKPRAITLTFVWPTTGPAWKPIFVHYSLPEWMRRFAERLKRGAPPQQTLSGLVVEVPNPADSARWLASVLDIPSQGWRMEIGGRSISFHKGPTGRITAVRLEGRDVTPFEDAGLRFEREDRK</sequence>
<name>A0A1E7KPC5_9ACTN</name>
<evidence type="ECO:0000259" key="1">
    <source>
        <dbReference type="Pfam" id="PF13468"/>
    </source>
</evidence>
<dbReference type="InterPro" id="IPR025870">
    <property type="entry name" value="Glyoxalase-like_dom"/>
</dbReference>
<feature type="domain" description="Glyoxalase-like" evidence="1">
    <location>
        <begin position="2"/>
        <end position="184"/>
    </location>
</feature>
<dbReference type="Pfam" id="PF13468">
    <property type="entry name" value="Glyoxalase_3"/>
    <property type="match status" value="1"/>
</dbReference>
<evidence type="ECO:0000313" key="3">
    <source>
        <dbReference type="Proteomes" id="UP000176101"/>
    </source>
</evidence>
<evidence type="ECO:0000313" key="2">
    <source>
        <dbReference type="EMBL" id="OEV05736.1"/>
    </source>
</evidence>
<dbReference type="AlphaFoldDB" id="A0A1E7KPC5"/>
<dbReference type="SUPFAM" id="SSF54593">
    <property type="entry name" value="Glyoxalase/Bleomycin resistance protein/Dihydroxybiphenyl dioxygenase"/>
    <property type="match status" value="1"/>
</dbReference>